<dbReference type="STRING" id="1392877.SAMN05216221_2421"/>
<dbReference type="NCBIfam" id="NF041259">
    <property type="entry name" value="mono_DmmA_fam"/>
    <property type="match status" value="1"/>
</dbReference>
<accession>A0A1H1UD64</accession>
<dbReference type="Proteomes" id="UP000243359">
    <property type="component" value="Chromosome I"/>
</dbReference>
<feature type="domain" description="Dimethylamine monooxygenase subunit DmmA-like C-terminal" evidence="1">
    <location>
        <begin position="131"/>
        <end position="173"/>
    </location>
</feature>
<dbReference type="EMBL" id="LT629751">
    <property type="protein sequence ID" value="SDS70425.1"/>
    <property type="molecule type" value="Genomic_DNA"/>
</dbReference>
<evidence type="ECO:0000259" key="1">
    <source>
        <dbReference type="Pfam" id="PF22289"/>
    </source>
</evidence>
<evidence type="ECO:0000313" key="3">
    <source>
        <dbReference type="Proteomes" id="UP000243359"/>
    </source>
</evidence>
<dbReference type="RefSeq" id="WP_090349176.1">
    <property type="nucleotide sequence ID" value="NZ_LT629751.1"/>
</dbReference>
<dbReference type="AlphaFoldDB" id="A0A1H1UD64"/>
<sequence>MSGEVTGAMPSTPVYAPEISILASGRRLLVLQDAGLAEAAQLYGQLGADGQPVELVALRGEAPWADGQRGCGSTDLLEVRVLTLLSTAPVGSRVYVCGDEAFAWRIYRLARNSGLLAEEIELIKTGSRRELYCVHCATLQTIGSEQEVACRHCGVQLLVREHFSRRLGAYMGVCLNPDQPYAEDKA</sequence>
<proteinExistence type="predicted"/>
<organism evidence="2 3">
    <name type="scientific">Pseudomonas oryzae</name>
    <dbReference type="NCBI Taxonomy" id="1392877"/>
    <lineage>
        <taxon>Bacteria</taxon>
        <taxon>Pseudomonadati</taxon>
        <taxon>Pseudomonadota</taxon>
        <taxon>Gammaproteobacteria</taxon>
        <taxon>Pseudomonadales</taxon>
        <taxon>Pseudomonadaceae</taxon>
        <taxon>Pseudomonas</taxon>
    </lineage>
</organism>
<protein>
    <recommendedName>
        <fullName evidence="1">Dimethylamine monooxygenase subunit DmmA-like C-terminal domain-containing protein</fullName>
    </recommendedName>
</protein>
<dbReference type="OrthoDB" id="6955242at2"/>
<dbReference type="Pfam" id="PF22289">
    <property type="entry name" value="DmmA-like_C"/>
    <property type="match status" value="1"/>
</dbReference>
<dbReference type="InterPro" id="IPR048037">
    <property type="entry name" value="DmmA-like_C"/>
</dbReference>
<evidence type="ECO:0000313" key="2">
    <source>
        <dbReference type="EMBL" id="SDS70425.1"/>
    </source>
</evidence>
<name>A0A1H1UD64_9PSED</name>
<keyword evidence="3" id="KW-1185">Reference proteome</keyword>
<gene>
    <name evidence="2" type="ORF">SAMN05216221_2421</name>
</gene>
<reference evidence="3" key="1">
    <citation type="submission" date="2016-10" db="EMBL/GenBank/DDBJ databases">
        <authorList>
            <person name="Varghese N."/>
            <person name="Submissions S."/>
        </authorList>
    </citation>
    <scope>NUCLEOTIDE SEQUENCE [LARGE SCALE GENOMIC DNA]</scope>
    <source>
        <strain evidence="3">KCTC 32247</strain>
    </source>
</reference>